<reference evidence="3 4" key="1">
    <citation type="submission" date="2017-07" db="EMBL/GenBank/DDBJ databases">
        <authorList>
            <person name="Sun Z.S."/>
            <person name="Albrecht U."/>
            <person name="Echele G."/>
            <person name="Lee C.C."/>
        </authorList>
    </citation>
    <scope>NUCLEOTIDE SEQUENCE [LARGE SCALE GENOMIC DNA]</scope>
    <source>
        <strain evidence="3 4">CGMCC 1.12672</strain>
    </source>
</reference>
<proteinExistence type="predicted"/>
<feature type="domain" description="Cupin type-2" evidence="2">
    <location>
        <begin position="143"/>
        <end position="201"/>
    </location>
</feature>
<evidence type="ECO:0000313" key="3">
    <source>
        <dbReference type="EMBL" id="SOB88186.1"/>
    </source>
</evidence>
<dbReference type="SUPFAM" id="SSF51182">
    <property type="entry name" value="RmlC-like cupins"/>
    <property type="match status" value="1"/>
</dbReference>
<evidence type="ECO:0000256" key="1">
    <source>
        <dbReference type="SAM" id="MobiDB-lite"/>
    </source>
</evidence>
<dbReference type="InterPro" id="IPR014710">
    <property type="entry name" value="RmlC-like_jellyroll"/>
</dbReference>
<feature type="compositionally biased region" description="Basic and acidic residues" evidence="1">
    <location>
        <begin position="1"/>
        <end position="12"/>
    </location>
</feature>
<gene>
    <name evidence="3" type="ORF">SAMN06297144_3331</name>
</gene>
<dbReference type="AlphaFoldDB" id="A0A285R247"/>
<organism evidence="3 4">
    <name type="scientific">Sphingomonas guangdongensis</name>
    <dbReference type="NCBI Taxonomy" id="1141890"/>
    <lineage>
        <taxon>Bacteria</taxon>
        <taxon>Pseudomonadati</taxon>
        <taxon>Pseudomonadota</taxon>
        <taxon>Alphaproteobacteria</taxon>
        <taxon>Sphingomonadales</taxon>
        <taxon>Sphingomonadaceae</taxon>
        <taxon>Sphingomonas</taxon>
    </lineage>
</organism>
<feature type="region of interest" description="Disordered" evidence="1">
    <location>
        <begin position="1"/>
        <end position="35"/>
    </location>
</feature>
<evidence type="ECO:0000313" key="4">
    <source>
        <dbReference type="Proteomes" id="UP000219494"/>
    </source>
</evidence>
<evidence type="ECO:0000259" key="2">
    <source>
        <dbReference type="Pfam" id="PF07883"/>
    </source>
</evidence>
<dbReference type="RefSeq" id="WP_245858560.1">
    <property type="nucleotide sequence ID" value="NZ_OBMI01000003.1"/>
</dbReference>
<dbReference type="InterPro" id="IPR011051">
    <property type="entry name" value="RmlC_Cupin_sf"/>
</dbReference>
<keyword evidence="4" id="KW-1185">Reference proteome</keyword>
<sequence>MSEESDRLREMAAHQGLKLRTSRRRKPGGDFGRYGLSDAAGKAVFGIGEDGLEATPAAIERFLRDRTRSTWQRSTKGLKRVKATPAPDPPPPPPPRFRPTIGNLYAKLPSARRAEGFTALIERPGCRIERIVSAGQVTPADTPKVQPHDEWVVVLAGDAGMRIADSDEVTLRAGDHLLIAADQPHWVTRTSADPPTVWLAVHLA</sequence>
<dbReference type="InterPro" id="IPR013096">
    <property type="entry name" value="Cupin_2"/>
</dbReference>
<protein>
    <submittedName>
        <fullName evidence="3">Cupin domain-containing protein</fullName>
    </submittedName>
</protein>
<name>A0A285R247_9SPHN</name>
<dbReference type="Pfam" id="PF07883">
    <property type="entry name" value="Cupin_2"/>
    <property type="match status" value="1"/>
</dbReference>
<dbReference type="Proteomes" id="UP000219494">
    <property type="component" value="Unassembled WGS sequence"/>
</dbReference>
<dbReference type="EMBL" id="OBMI01000003">
    <property type="protein sequence ID" value="SOB88186.1"/>
    <property type="molecule type" value="Genomic_DNA"/>
</dbReference>
<dbReference type="Gene3D" id="2.60.120.10">
    <property type="entry name" value="Jelly Rolls"/>
    <property type="match status" value="1"/>
</dbReference>
<feature type="compositionally biased region" description="Pro residues" evidence="1">
    <location>
        <begin position="86"/>
        <end position="97"/>
    </location>
</feature>
<feature type="region of interest" description="Disordered" evidence="1">
    <location>
        <begin position="65"/>
        <end position="98"/>
    </location>
</feature>
<accession>A0A285R247</accession>
<dbReference type="CDD" id="cd06981">
    <property type="entry name" value="cupin_reut_a1446"/>
    <property type="match status" value="1"/>
</dbReference>